<comment type="function">
    <text evidence="5">Effector that suppresses plant defense responses during pathogen infection.</text>
</comment>
<comment type="subcellular location">
    <subcellularLocation>
        <location evidence="1 5">Secreted</location>
    </subcellularLocation>
</comment>
<comment type="domain">
    <text evidence="5">The RxLR-dEER motif acts to carry the protein into the host cell cytoplasm through binding to cell surface phosphatidylinositol-3-phosphate.</text>
</comment>
<sequence>MRLHYVLMVVAVTLAAVNGAVSGARVSTESANLRKVFEADSVHSTTQTETRSKRILRGVITSGGDSDTVYHYPPKKGERKPFIEVRLKKALTNPTKTLRLYERWYKSGYTAKQVAKGLDQSENKELKEVYQQVAKGYAVYLKEKRPQQQTP</sequence>
<evidence type="ECO:0000256" key="1">
    <source>
        <dbReference type="ARBA" id="ARBA00004613"/>
    </source>
</evidence>
<dbReference type="InterPro" id="IPR031825">
    <property type="entry name" value="RXLR"/>
</dbReference>
<feature type="chain" id="PRO_5035959187" description="RxLR effector protein" evidence="5">
    <location>
        <begin position="20"/>
        <end position="151"/>
    </location>
</feature>
<dbReference type="OrthoDB" id="129247at2759"/>
<evidence type="ECO:0000313" key="6">
    <source>
        <dbReference type="EMBL" id="KAG7387876.1"/>
    </source>
</evidence>
<dbReference type="Proteomes" id="UP000694044">
    <property type="component" value="Unassembled WGS sequence"/>
</dbReference>
<feature type="signal peptide" evidence="5">
    <location>
        <begin position="1"/>
        <end position="19"/>
    </location>
</feature>
<evidence type="ECO:0000256" key="5">
    <source>
        <dbReference type="RuleBase" id="RU367124"/>
    </source>
</evidence>
<name>A0A8T1W3S2_9STRA</name>
<accession>A0A8T1W3S2</accession>
<organism evidence="6 7">
    <name type="scientific">Phytophthora pseudosyringae</name>
    <dbReference type="NCBI Taxonomy" id="221518"/>
    <lineage>
        <taxon>Eukaryota</taxon>
        <taxon>Sar</taxon>
        <taxon>Stramenopiles</taxon>
        <taxon>Oomycota</taxon>
        <taxon>Peronosporomycetes</taxon>
        <taxon>Peronosporales</taxon>
        <taxon>Peronosporaceae</taxon>
        <taxon>Phytophthora</taxon>
    </lineage>
</organism>
<reference evidence="6" key="1">
    <citation type="submission" date="2021-02" db="EMBL/GenBank/DDBJ databases">
        <authorList>
            <person name="Palmer J.M."/>
        </authorList>
    </citation>
    <scope>NUCLEOTIDE SEQUENCE</scope>
    <source>
        <strain evidence="6">SCRP734</strain>
    </source>
</reference>
<gene>
    <name evidence="6" type="ORF">PHYPSEUDO_013527</name>
</gene>
<evidence type="ECO:0000256" key="4">
    <source>
        <dbReference type="ARBA" id="ARBA00022729"/>
    </source>
</evidence>
<keyword evidence="3 5" id="KW-0964">Secreted</keyword>
<dbReference type="EMBL" id="JAGDFM010000070">
    <property type="protein sequence ID" value="KAG7387876.1"/>
    <property type="molecule type" value="Genomic_DNA"/>
</dbReference>
<dbReference type="AlphaFoldDB" id="A0A8T1W3S2"/>
<evidence type="ECO:0000256" key="2">
    <source>
        <dbReference type="ARBA" id="ARBA00010400"/>
    </source>
</evidence>
<protein>
    <recommendedName>
        <fullName evidence="5">RxLR effector protein</fullName>
    </recommendedName>
</protein>
<comment type="caution">
    <text evidence="6">The sequence shown here is derived from an EMBL/GenBank/DDBJ whole genome shotgun (WGS) entry which is preliminary data.</text>
</comment>
<keyword evidence="4 5" id="KW-0732">Signal</keyword>
<comment type="similarity">
    <text evidence="2 5">Belongs to the RxLR effector family.</text>
</comment>
<keyword evidence="7" id="KW-1185">Reference proteome</keyword>
<dbReference type="GO" id="GO:0005576">
    <property type="term" value="C:extracellular region"/>
    <property type="evidence" value="ECO:0007669"/>
    <property type="project" value="UniProtKB-SubCell"/>
</dbReference>
<evidence type="ECO:0000256" key="3">
    <source>
        <dbReference type="ARBA" id="ARBA00022525"/>
    </source>
</evidence>
<dbReference type="Pfam" id="PF16810">
    <property type="entry name" value="RXLR"/>
    <property type="match status" value="1"/>
</dbReference>
<evidence type="ECO:0000313" key="7">
    <source>
        <dbReference type="Proteomes" id="UP000694044"/>
    </source>
</evidence>
<proteinExistence type="inferred from homology"/>